<protein>
    <submittedName>
        <fullName evidence="10">TonB-dependent Receptor Plug Domain</fullName>
    </submittedName>
</protein>
<keyword evidence="3" id="KW-1134">Transmembrane beta strand</keyword>
<dbReference type="Gene3D" id="2.60.40.1120">
    <property type="entry name" value="Carboxypeptidase-like, regulatory domain"/>
    <property type="match status" value="1"/>
</dbReference>
<dbReference type="SUPFAM" id="SSF49464">
    <property type="entry name" value="Carboxypeptidase regulatory domain-like"/>
    <property type="match status" value="1"/>
</dbReference>
<reference evidence="10 11" key="1">
    <citation type="submission" date="2017-06" db="EMBL/GenBank/DDBJ databases">
        <authorList>
            <person name="Kim H.J."/>
            <person name="Triplett B.A."/>
        </authorList>
    </citation>
    <scope>NUCLEOTIDE SEQUENCE [LARGE SCALE GENOMIC DNA]</scope>
    <source>
        <strain evidence="10 11">DSM 18704</strain>
    </source>
</reference>
<dbReference type="AlphaFoldDB" id="A0A239K195"/>
<dbReference type="Pfam" id="PF07715">
    <property type="entry name" value="Plug"/>
    <property type="match status" value="1"/>
</dbReference>
<organism evidence="10 11">
    <name type="scientific">Granulicella rosea</name>
    <dbReference type="NCBI Taxonomy" id="474952"/>
    <lineage>
        <taxon>Bacteria</taxon>
        <taxon>Pseudomonadati</taxon>
        <taxon>Acidobacteriota</taxon>
        <taxon>Terriglobia</taxon>
        <taxon>Terriglobales</taxon>
        <taxon>Acidobacteriaceae</taxon>
        <taxon>Granulicella</taxon>
    </lineage>
</organism>
<evidence type="ECO:0000259" key="9">
    <source>
        <dbReference type="Pfam" id="PF25183"/>
    </source>
</evidence>
<dbReference type="InterPro" id="IPR008969">
    <property type="entry name" value="CarboxyPept-like_regulatory"/>
</dbReference>
<keyword evidence="7" id="KW-0732">Signal</keyword>
<evidence type="ECO:0000313" key="11">
    <source>
        <dbReference type="Proteomes" id="UP000198356"/>
    </source>
</evidence>
<dbReference type="SUPFAM" id="SSF56935">
    <property type="entry name" value="Porins"/>
    <property type="match status" value="1"/>
</dbReference>
<comment type="subcellular location">
    <subcellularLocation>
        <location evidence="1">Cell outer membrane</location>
        <topology evidence="1">Multi-pass membrane protein</topology>
    </subcellularLocation>
</comment>
<dbReference type="EMBL" id="FZOU01000004">
    <property type="protein sequence ID" value="SNT10814.1"/>
    <property type="molecule type" value="Genomic_DNA"/>
</dbReference>
<evidence type="ECO:0000256" key="7">
    <source>
        <dbReference type="SAM" id="SignalP"/>
    </source>
</evidence>
<dbReference type="InterPro" id="IPR057601">
    <property type="entry name" value="Oar-like_b-barrel"/>
</dbReference>
<keyword evidence="10" id="KW-0675">Receptor</keyword>
<dbReference type="PANTHER" id="PTHR30069:SF46">
    <property type="entry name" value="OAR PROTEIN"/>
    <property type="match status" value="1"/>
</dbReference>
<dbReference type="Pfam" id="PF25183">
    <property type="entry name" value="OMP_b-brl_4"/>
    <property type="match status" value="1"/>
</dbReference>
<feature type="domain" description="TonB-dependent transporter Oar-like beta-barrel" evidence="9">
    <location>
        <begin position="262"/>
        <end position="1030"/>
    </location>
</feature>
<sequence length="1058" mass="114706">MVFSMRHWRILALFSLFLSGISVGFAQNAQISGLVFDTQKAAIPLATIEAAHEATHIKTTATSNHAGLYTIASLVPGKYRVSVSAAGFETQVVDGITLAVAGKLSLDIVLHPGNVTQSVTVDGSGLQMNMTDATVSTVVDRQFVENMPLNGRSFQSLLTLIPGVAVVPSSGGVGYSGEVTVNGQRTEANYFTVDGVSANTGSVAASSIIGWGAGYSGSVPQETVLGTTQSIVPIDALQEFRATTSTYSAQYGHTPGGQFEFVTRSGTHQLHGGAFEYLRNDVFDANSSINDFNGIAKPRERQNDFGGTLGGPLGILHLHSGRDHTFFFGAYEGLRLISPQSAVTDVPTYEVRNAAVASMKPFLNAFPLPTANLATANGLNGETNEGNGMAIFQSGYSVPSSLDNGSLRVDRQIGEKLRLFARYSYTRSNTTGRSSVALSEVQKQANMARSVTAGATAFLTQRLMNDLRFNYTASTASSADYIDNYGGAVAFDTSNMPVLSMANSNLFFELYYGKNPYFSLTPRTTAQHQINVVDWMGYTVGRHSLRWGVDYRHLANREGYPSVYEYPLFMSPATTTAGTPDYNYIFKLGLTELEPTFGNTSLFVQDEWKATSRLNVSAGVRWDLNPPPGASNGALPYALTTANISMVALAPHGTPLWHTVYTNFAPRLGLAYQAHANPGYETTVRTGFGMFYDMPYATALQGYWGTGYMAYSTLVAQPFPASQANYDASPSAGATAPYNSITYGFDPNLKTPYTIEWNAAVEQRLGAKQSLLLNYVASAGRKQLVNRTYDPTYLGNPNFIPTNDLYLTSNAANSTYNALQVRLDRKLANGLQVLLSYTWAHAIDNVSSNFASYQLFRANSDYDIRNNFQTAVTYDLPGSYSHALFSTALAHWSLDSRVTARSALPVNVIGTTAYTANGTAAYFYPNRVANQPLYLYGADSPSGRVINYNAFTIAKDSSGNNIEGNFGRNGARGYDAVQADLALRKDFIFHEGIGLQFRAEAFNLLNHPIWGTVYNQLSTGRTNFGHVYTMQNTQLGGLNPLYQTGGPRSLQLALKLHF</sequence>
<keyword evidence="4" id="KW-0812">Transmembrane</keyword>
<keyword evidence="6" id="KW-0998">Cell outer membrane</keyword>
<evidence type="ECO:0000256" key="3">
    <source>
        <dbReference type="ARBA" id="ARBA00022452"/>
    </source>
</evidence>
<evidence type="ECO:0000256" key="4">
    <source>
        <dbReference type="ARBA" id="ARBA00022692"/>
    </source>
</evidence>
<accession>A0A239K195</accession>
<dbReference type="InterPro" id="IPR039426">
    <property type="entry name" value="TonB-dep_rcpt-like"/>
</dbReference>
<gene>
    <name evidence="10" type="ORF">SAMN05421770_104200</name>
</gene>
<name>A0A239K195_9BACT</name>
<evidence type="ECO:0000256" key="5">
    <source>
        <dbReference type="ARBA" id="ARBA00023136"/>
    </source>
</evidence>
<evidence type="ECO:0000256" key="1">
    <source>
        <dbReference type="ARBA" id="ARBA00004571"/>
    </source>
</evidence>
<evidence type="ECO:0000259" key="8">
    <source>
        <dbReference type="Pfam" id="PF07715"/>
    </source>
</evidence>
<dbReference type="InterPro" id="IPR036942">
    <property type="entry name" value="Beta-barrel_TonB_sf"/>
</dbReference>
<dbReference type="Proteomes" id="UP000198356">
    <property type="component" value="Unassembled WGS sequence"/>
</dbReference>
<dbReference type="RefSeq" id="WP_176441735.1">
    <property type="nucleotide sequence ID" value="NZ_FZOU01000004.1"/>
</dbReference>
<dbReference type="GO" id="GO:0009279">
    <property type="term" value="C:cell outer membrane"/>
    <property type="evidence" value="ECO:0007669"/>
    <property type="project" value="UniProtKB-SubCell"/>
</dbReference>
<proteinExistence type="predicted"/>
<evidence type="ECO:0000256" key="2">
    <source>
        <dbReference type="ARBA" id="ARBA00022448"/>
    </source>
</evidence>
<feature type="signal peptide" evidence="7">
    <location>
        <begin position="1"/>
        <end position="26"/>
    </location>
</feature>
<keyword evidence="5" id="KW-0472">Membrane</keyword>
<evidence type="ECO:0000313" key="10">
    <source>
        <dbReference type="EMBL" id="SNT10814.1"/>
    </source>
</evidence>
<dbReference type="GO" id="GO:0015344">
    <property type="term" value="F:siderophore uptake transmembrane transporter activity"/>
    <property type="evidence" value="ECO:0007669"/>
    <property type="project" value="TreeGrafter"/>
</dbReference>
<keyword evidence="11" id="KW-1185">Reference proteome</keyword>
<keyword evidence="2" id="KW-0813">Transport</keyword>
<dbReference type="PANTHER" id="PTHR30069">
    <property type="entry name" value="TONB-DEPENDENT OUTER MEMBRANE RECEPTOR"/>
    <property type="match status" value="1"/>
</dbReference>
<dbReference type="InterPro" id="IPR012910">
    <property type="entry name" value="Plug_dom"/>
</dbReference>
<feature type="chain" id="PRO_5012399079" evidence="7">
    <location>
        <begin position="27"/>
        <end position="1058"/>
    </location>
</feature>
<evidence type="ECO:0000256" key="6">
    <source>
        <dbReference type="ARBA" id="ARBA00023237"/>
    </source>
</evidence>
<dbReference type="GO" id="GO:0044718">
    <property type="term" value="P:siderophore transmembrane transport"/>
    <property type="evidence" value="ECO:0007669"/>
    <property type="project" value="TreeGrafter"/>
</dbReference>
<dbReference type="Pfam" id="PF13620">
    <property type="entry name" value="CarboxypepD_reg"/>
    <property type="match status" value="1"/>
</dbReference>
<feature type="domain" description="TonB-dependent receptor plug" evidence="8">
    <location>
        <begin position="135"/>
        <end position="253"/>
    </location>
</feature>
<dbReference type="Gene3D" id="2.40.170.20">
    <property type="entry name" value="TonB-dependent receptor, beta-barrel domain"/>
    <property type="match status" value="1"/>
</dbReference>